<keyword evidence="7 11" id="KW-0175">Coiled coil</keyword>
<gene>
    <name evidence="13" type="ORF">CORT_0A01950</name>
</gene>
<keyword evidence="8 10" id="KW-0539">Nucleus</keyword>
<dbReference type="EMBL" id="HE681719">
    <property type="protein sequence ID" value="CCG20586.1"/>
    <property type="molecule type" value="Genomic_DNA"/>
</dbReference>
<dbReference type="SUPFAM" id="SSF75553">
    <property type="entry name" value="Smc hinge domain"/>
    <property type="match status" value="1"/>
</dbReference>
<dbReference type="GO" id="GO:0003677">
    <property type="term" value="F:DNA binding"/>
    <property type="evidence" value="ECO:0007669"/>
    <property type="project" value="TreeGrafter"/>
</dbReference>
<name>H8WVW2_CANO9</name>
<sequence length="1244" mass="142220">MGRLIGLELHNFKSYRGKTNVGFGSSNFVSIIGPNGSGKSNMMDAISFVLGLNSSQLRSRQLKDLIYRGRRDALGDLDDSTLDLEQDPRSAYVLAIYEKDDGDILRLKRSILASGNTEYQINDQSVTRLNYAAALKKENILVKARNFLVFQGDVEQIASQNPKALSAMIEHISGSNEFTEEYERLKEERDQAHEVTNEVFSRKRTLNSESKQYKEQASEQRQFEKNLILRNDLVKKLNLYQLYHNENKHYKLKEEIRSKNAQLKEMKSELSTKEKTYKALTSEYSKTALESKNHAKQIEQSNQKVETTKRGLIPLESNKASLSSKIKSQENKVSDLEVDIKSQKAQVKSLEKQLSDSKKLFKDFEEQVRSSIAASSNLNIREEGQQEYERLRAEYLAASGSELEEQISLLMNEKDSLTIKEKSITSQKSNAKSRIQDLQSSLNLELKSKLNDLENEITQVLNKRKEKDEARDKLIKQKDIFNQEELQLNTELKGVLLKLEDLSSQQRESNKQKKLRENLSTLKRQLPAGSIKGLVHELVRPTEQKYESALSTILGKNSDAIVVETASIAYKCIELLKERRAGVATFIPLDSVEFDPVNLNYLRSINDAVVPGIDIVEYENRSLGPAIEYIVGSALVADDINVARSIRWNSSKKFENKIVTLQGSVIHKSGQMTGGQQIRKSSANISWNKQDWTKMNERKEILLSKVVKLQEVRPKELEINLLAEEISSLNDKLPVLKNQKASLDRAINDKLSEIDFSKKQCEKFDESLAKMSKDFERIDNEIAKIKMDIKKKKSGIYQSFCEKWKIKDGIEKYEELHGTALRTRAKERSLFLKSISVLQNRLDFDTSRCEETESRKNVIKNQIVDLKEELTNVLDEKNRLEDELDNAQAEYEILKKEQTKIEQLLETKLRSSKLVENDIAERSVEITNLAKEIIEKEETLLKLDSIRANILKNCKIQNIILPLEAGDLDQISMGEDSDETLGEIYKIEIDYEMLDEKYKETFSTKLEAELEVMLQNTIESLEKLTPNAKALERFKEVENKLRGYDKDYTVARQKERKAADKFREISEKRYDRFMEAFNHISGCIDDTYKELTKSSLSPMGGSAFLILEDEDSPYLSGVKYHAMPPMKRFQDMELLSGGEKTMAALALLFALHSFQPSPFFVLDEIDAALDNSNVARIGNYIKNHAGPNFQFIVISLKNNLYEKSDALVGIYREQRENSSKTVTLDLSEYPDEDIPLQGNTVVAA</sequence>
<dbReference type="Pfam" id="PF02463">
    <property type="entry name" value="SMC_N"/>
    <property type="match status" value="1"/>
</dbReference>
<feature type="coiled-coil region" evidence="11">
    <location>
        <begin position="849"/>
        <end position="904"/>
    </location>
</feature>
<dbReference type="Gene3D" id="1.20.1060.20">
    <property type="match status" value="1"/>
</dbReference>
<feature type="domain" description="SMC hinge" evidence="12">
    <location>
        <begin position="529"/>
        <end position="647"/>
    </location>
</feature>
<dbReference type="InterPro" id="IPR036277">
    <property type="entry name" value="SMC_hinge_sf"/>
</dbReference>
<dbReference type="AlphaFoldDB" id="H8WVW2"/>
<reference evidence="13 14" key="1">
    <citation type="journal article" date="2012" name="PLoS ONE">
        <title>Sequence and analysis of the genome of the pathogenic yeast Candida orthopsilosis.</title>
        <authorList>
            <person name="Riccombeni A."/>
            <person name="Vidanes G."/>
            <person name="Proux-Wera E."/>
            <person name="Wolfe K.H."/>
            <person name="Butler G."/>
        </authorList>
    </citation>
    <scope>NUCLEOTIDE SEQUENCE [LARGE SCALE GENOMIC DNA]</scope>
    <source>
        <strain evidence="13 14">Co 90-125</strain>
    </source>
</reference>
<comment type="similarity">
    <text evidence="3">Belongs to the SMC family. SMC1 subfamily.</text>
</comment>
<accession>H8WVW2</accession>
<evidence type="ECO:0000313" key="14">
    <source>
        <dbReference type="Proteomes" id="UP000005018"/>
    </source>
</evidence>
<evidence type="ECO:0000256" key="9">
    <source>
        <dbReference type="ARBA" id="ARBA00023306"/>
    </source>
</evidence>
<dbReference type="SUPFAM" id="SSF52540">
    <property type="entry name" value="P-loop containing nucleoside triphosphate hydrolases"/>
    <property type="match status" value="1"/>
</dbReference>
<evidence type="ECO:0000256" key="2">
    <source>
        <dbReference type="ARBA" id="ARBA00004286"/>
    </source>
</evidence>
<keyword evidence="14" id="KW-1185">Reference proteome</keyword>
<dbReference type="GO" id="GO:0051301">
    <property type="term" value="P:cell division"/>
    <property type="evidence" value="ECO:0007669"/>
    <property type="project" value="UniProtKB-KW"/>
</dbReference>
<evidence type="ECO:0000313" key="13">
    <source>
        <dbReference type="EMBL" id="CCG20586.1"/>
    </source>
</evidence>
<comment type="subcellular location">
    <subcellularLocation>
        <location evidence="2">Chromosome</location>
    </subcellularLocation>
    <subcellularLocation>
        <location evidence="1 10">Nucleus</location>
    </subcellularLocation>
</comment>
<evidence type="ECO:0000259" key="12">
    <source>
        <dbReference type="SMART" id="SM00968"/>
    </source>
</evidence>
<evidence type="ECO:0000256" key="6">
    <source>
        <dbReference type="ARBA" id="ARBA00022776"/>
    </source>
</evidence>
<dbReference type="InterPro" id="IPR028468">
    <property type="entry name" value="Smc1_ABC"/>
</dbReference>
<dbReference type="GO" id="GO:0007059">
    <property type="term" value="P:chromosome segregation"/>
    <property type="evidence" value="ECO:0007669"/>
    <property type="project" value="UniProtKB-ARBA"/>
</dbReference>
<evidence type="ECO:0000256" key="8">
    <source>
        <dbReference type="ARBA" id="ARBA00023242"/>
    </source>
</evidence>
<keyword evidence="6" id="KW-0498">Mitosis</keyword>
<evidence type="ECO:0000256" key="3">
    <source>
        <dbReference type="ARBA" id="ARBA00005597"/>
    </source>
</evidence>
<dbReference type="InterPro" id="IPR010935">
    <property type="entry name" value="SMC_hinge"/>
</dbReference>
<dbReference type="GO" id="GO:0016887">
    <property type="term" value="F:ATP hydrolysis activity"/>
    <property type="evidence" value="ECO:0007669"/>
    <property type="project" value="InterPro"/>
</dbReference>
<dbReference type="GO" id="GO:0007062">
    <property type="term" value="P:sister chromatid cohesion"/>
    <property type="evidence" value="ECO:0007669"/>
    <property type="project" value="InterPro"/>
</dbReference>
<evidence type="ECO:0000256" key="4">
    <source>
        <dbReference type="ARBA" id="ARBA00022454"/>
    </source>
</evidence>
<keyword evidence="5" id="KW-0132">Cell division</keyword>
<evidence type="ECO:0000256" key="11">
    <source>
        <dbReference type="SAM" id="Coils"/>
    </source>
</evidence>
<dbReference type="Gene3D" id="3.40.50.300">
    <property type="entry name" value="P-loop containing nucleotide triphosphate hydrolases"/>
    <property type="match status" value="2"/>
</dbReference>
<feature type="coiled-coil region" evidence="11">
    <location>
        <begin position="319"/>
        <end position="367"/>
    </location>
</feature>
<dbReference type="Pfam" id="PF06470">
    <property type="entry name" value="SMC_hinge"/>
    <property type="match status" value="1"/>
</dbReference>
<evidence type="ECO:0000256" key="7">
    <source>
        <dbReference type="ARBA" id="ARBA00023054"/>
    </source>
</evidence>
<dbReference type="OrthoDB" id="5575062at2759"/>
<dbReference type="GO" id="GO:0008278">
    <property type="term" value="C:cohesin complex"/>
    <property type="evidence" value="ECO:0007669"/>
    <property type="project" value="InterPro"/>
</dbReference>
<keyword evidence="9" id="KW-0131">Cell cycle</keyword>
<feature type="coiled-coil region" evidence="11">
    <location>
        <begin position="443"/>
        <end position="473"/>
    </location>
</feature>
<dbReference type="InterPro" id="IPR003395">
    <property type="entry name" value="RecF/RecN/SMC_N"/>
</dbReference>
<dbReference type="InterPro" id="IPR024704">
    <property type="entry name" value="SMC"/>
</dbReference>
<feature type="coiled-coil region" evidence="11">
    <location>
        <begin position="249"/>
        <end position="283"/>
    </location>
</feature>
<dbReference type="HOGENOM" id="CLU_001042_0_1_1"/>
<keyword evidence="4" id="KW-0158">Chromosome</keyword>
<dbReference type="SMART" id="SM00968">
    <property type="entry name" value="SMC_hinge"/>
    <property type="match status" value="1"/>
</dbReference>
<dbReference type="eggNOG" id="KOG0018">
    <property type="taxonomic scope" value="Eukaryota"/>
</dbReference>
<evidence type="ECO:0000256" key="10">
    <source>
        <dbReference type="PIRNR" id="PIRNR005719"/>
    </source>
</evidence>
<protein>
    <recommendedName>
        <fullName evidence="10">Structural maintenance of chromosomes protein</fullName>
    </recommendedName>
</protein>
<dbReference type="Gene3D" id="3.30.70.1620">
    <property type="match status" value="1"/>
</dbReference>
<dbReference type="KEGG" id="cot:CORT_0A01950"/>
<dbReference type="PIRSF" id="PIRSF005719">
    <property type="entry name" value="SMC"/>
    <property type="match status" value="1"/>
</dbReference>
<dbReference type="CDD" id="cd03275">
    <property type="entry name" value="ABC_SMC1_euk"/>
    <property type="match status" value="1"/>
</dbReference>
<dbReference type="PANTHER" id="PTHR18937:SF12">
    <property type="entry name" value="STRUCTURAL MAINTENANCE OF CHROMOSOMES PROTEIN"/>
    <property type="match status" value="1"/>
</dbReference>
<evidence type="ECO:0000256" key="5">
    <source>
        <dbReference type="ARBA" id="ARBA00022618"/>
    </source>
</evidence>
<dbReference type="GO" id="GO:0005524">
    <property type="term" value="F:ATP binding"/>
    <property type="evidence" value="ECO:0007669"/>
    <property type="project" value="InterPro"/>
</dbReference>
<dbReference type="GO" id="GO:0005634">
    <property type="term" value="C:nucleus"/>
    <property type="evidence" value="ECO:0007669"/>
    <property type="project" value="UniProtKB-SubCell"/>
</dbReference>
<dbReference type="RefSeq" id="XP_003866026.1">
    <property type="nucleotide sequence ID" value="XM_003865978.1"/>
</dbReference>
<dbReference type="PANTHER" id="PTHR18937">
    <property type="entry name" value="STRUCTURAL MAINTENANCE OF CHROMOSOMES SMC FAMILY MEMBER"/>
    <property type="match status" value="1"/>
</dbReference>
<dbReference type="Proteomes" id="UP000005018">
    <property type="component" value="Chromosome 1"/>
</dbReference>
<evidence type="ECO:0000256" key="1">
    <source>
        <dbReference type="ARBA" id="ARBA00004123"/>
    </source>
</evidence>
<dbReference type="InterPro" id="IPR027417">
    <property type="entry name" value="P-loop_NTPase"/>
</dbReference>
<proteinExistence type="inferred from homology"/>
<dbReference type="GeneID" id="14537696"/>
<organism evidence="13 14">
    <name type="scientific">Candida orthopsilosis (strain 90-125)</name>
    <name type="common">Yeast</name>
    <dbReference type="NCBI Taxonomy" id="1136231"/>
    <lineage>
        <taxon>Eukaryota</taxon>
        <taxon>Fungi</taxon>
        <taxon>Dikarya</taxon>
        <taxon>Ascomycota</taxon>
        <taxon>Saccharomycotina</taxon>
        <taxon>Pichiomycetes</taxon>
        <taxon>Debaryomycetaceae</taxon>
        <taxon>Candida/Lodderomyces clade</taxon>
        <taxon>Candida</taxon>
    </lineage>
</organism>